<dbReference type="Proteomes" id="UP001500804">
    <property type="component" value="Unassembled WGS sequence"/>
</dbReference>
<sequence>MRIRHRGREPKVHPDAHVAPTATVVGNVEIAAHARARWTDRIRRTEHATRIRSAEFSAHHDDEAVPQSGRRPSRDAPDC</sequence>
<feature type="compositionally biased region" description="Basic and acidic residues" evidence="1">
    <location>
        <begin position="49"/>
        <end position="63"/>
    </location>
</feature>
<name>A0ABP9NKU3_9PSEU</name>
<evidence type="ECO:0000256" key="1">
    <source>
        <dbReference type="SAM" id="MobiDB-lite"/>
    </source>
</evidence>
<protein>
    <submittedName>
        <fullName evidence="2">Uncharacterized protein</fullName>
    </submittedName>
</protein>
<organism evidence="2 3">
    <name type="scientific">Pseudonocardia adelaidensis</name>
    <dbReference type="NCBI Taxonomy" id="648754"/>
    <lineage>
        <taxon>Bacteria</taxon>
        <taxon>Bacillati</taxon>
        <taxon>Actinomycetota</taxon>
        <taxon>Actinomycetes</taxon>
        <taxon>Pseudonocardiales</taxon>
        <taxon>Pseudonocardiaceae</taxon>
        <taxon>Pseudonocardia</taxon>
    </lineage>
</organism>
<comment type="caution">
    <text evidence="2">The sequence shown here is derived from an EMBL/GenBank/DDBJ whole genome shotgun (WGS) entry which is preliminary data.</text>
</comment>
<dbReference type="RefSeq" id="WP_345604561.1">
    <property type="nucleotide sequence ID" value="NZ_BAABJO010000006.1"/>
</dbReference>
<evidence type="ECO:0000313" key="3">
    <source>
        <dbReference type="Proteomes" id="UP001500804"/>
    </source>
</evidence>
<gene>
    <name evidence="2" type="ORF">GCM10023320_19500</name>
</gene>
<dbReference type="EMBL" id="BAABJO010000006">
    <property type="protein sequence ID" value="GAA5117341.1"/>
    <property type="molecule type" value="Genomic_DNA"/>
</dbReference>
<reference evidence="3" key="1">
    <citation type="journal article" date="2019" name="Int. J. Syst. Evol. Microbiol.">
        <title>The Global Catalogue of Microorganisms (GCM) 10K type strain sequencing project: providing services to taxonomists for standard genome sequencing and annotation.</title>
        <authorList>
            <consortium name="The Broad Institute Genomics Platform"/>
            <consortium name="The Broad Institute Genome Sequencing Center for Infectious Disease"/>
            <person name="Wu L."/>
            <person name="Ma J."/>
        </authorList>
    </citation>
    <scope>NUCLEOTIDE SEQUENCE [LARGE SCALE GENOMIC DNA]</scope>
    <source>
        <strain evidence="3">JCM 18302</strain>
    </source>
</reference>
<feature type="region of interest" description="Disordered" evidence="1">
    <location>
        <begin position="49"/>
        <end position="79"/>
    </location>
</feature>
<feature type="region of interest" description="Disordered" evidence="1">
    <location>
        <begin position="1"/>
        <end position="20"/>
    </location>
</feature>
<keyword evidence="3" id="KW-1185">Reference proteome</keyword>
<proteinExistence type="predicted"/>
<accession>A0ABP9NKU3</accession>
<evidence type="ECO:0000313" key="2">
    <source>
        <dbReference type="EMBL" id="GAA5117341.1"/>
    </source>
</evidence>